<reference evidence="1" key="1">
    <citation type="submission" date="2021-06" db="EMBL/GenBank/DDBJ databases">
        <authorList>
            <person name="Kallberg Y."/>
            <person name="Tangrot J."/>
            <person name="Rosling A."/>
        </authorList>
    </citation>
    <scope>NUCLEOTIDE SEQUENCE</scope>
    <source>
        <strain evidence="1">FL130A</strain>
    </source>
</reference>
<gene>
    <name evidence="1" type="ORF">ALEPTO_LOCUS13499</name>
</gene>
<name>A0A9N9IYE1_9GLOM</name>
<accession>A0A9N9IYE1</accession>
<evidence type="ECO:0000313" key="2">
    <source>
        <dbReference type="Proteomes" id="UP000789508"/>
    </source>
</evidence>
<feature type="non-terminal residue" evidence="1">
    <location>
        <position position="1"/>
    </location>
</feature>
<protein>
    <submittedName>
        <fullName evidence="1">9518_t:CDS:1</fullName>
    </submittedName>
</protein>
<dbReference type="OrthoDB" id="21573at2759"/>
<sequence length="83" mass="9368">MEKPGTSEYKALQALKRAGISLDKLLERVEKGRQAKAEGQTKKRQVNKNGISIELRGKSIVRAQWGDKLVDTETLPTLEIYQE</sequence>
<dbReference type="AlphaFoldDB" id="A0A9N9IYE1"/>
<comment type="caution">
    <text evidence="1">The sequence shown here is derived from an EMBL/GenBank/DDBJ whole genome shotgun (WGS) entry which is preliminary data.</text>
</comment>
<keyword evidence="2" id="KW-1185">Reference proteome</keyword>
<evidence type="ECO:0000313" key="1">
    <source>
        <dbReference type="EMBL" id="CAG8756330.1"/>
    </source>
</evidence>
<organism evidence="1 2">
    <name type="scientific">Ambispora leptoticha</name>
    <dbReference type="NCBI Taxonomy" id="144679"/>
    <lineage>
        <taxon>Eukaryota</taxon>
        <taxon>Fungi</taxon>
        <taxon>Fungi incertae sedis</taxon>
        <taxon>Mucoromycota</taxon>
        <taxon>Glomeromycotina</taxon>
        <taxon>Glomeromycetes</taxon>
        <taxon>Archaeosporales</taxon>
        <taxon>Ambisporaceae</taxon>
        <taxon>Ambispora</taxon>
    </lineage>
</organism>
<proteinExistence type="predicted"/>
<dbReference type="EMBL" id="CAJVPS010043748">
    <property type="protein sequence ID" value="CAG8756330.1"/>
    <property type="molecule type" value="Genomic_DNA"/>
</dbReference>
<dbReference type="Proteomes" id="UP000789508">
    <property type="component" value="Unassembled WGS sequence"/>
</dbReference>